<sequence length="192" mass="21389">MQLLLTGYALIEGFTAVHIAAIAATSWVLFMNGVTSLQLRPDGDANAMIFIGSTTLAIFIGTGYIALDTAFDWTGEFFTDKEDGYRNYAIYVLYQLFPLICIVSFFLAEGFTCLVVLGEFRPFLFLIIGAVLFIVGQIFQYVISKRICFSTNGKINGSIFENFLTLLAFVCVWILWDDITEDQFDVGRGTAP</sequence>
<dbReference type="EMBL" id="AZGZ01000042">
    <property type="protein sequence ID" value="KZZ86958.1"/>
    <property type="molecule type" value="Genomic_DNA"/>
</dbReference>
<feature type="transmembrane region" description="Helical" evidence="1">
    <location>
        <begin position="7"/>
        <end position="27"/>
    </location>
</feature>
<dbReference type="VEuPathDB" id="FungiDB:AAP_06078"/>
<dbReference type="GO" id="GO:0051082">
    <property type="term" value="F:unfolded protein binding"/>
    <property type="evidence" value="ECO:0007669"/>
    <property type="project" value="TreeGrafter"/>
</dbReference>
<dbReference type="Proteomes" id="UP000242877">
    <property type="component" value="Unassembled WGS sequence"/>
</dbReference>
<feature type="transmembrane region" description="Helical" evidence="1">
    <location>
        <begin position="88"/>
        <end position="117"/>
    </location>
</feature>
<accession>A0A167V2P2</accession>
<name>A0A167V2P2_9EURO</name>
<dbReference type="GO" id="GO:0006457">
    <property type="term" value="P:protein folding"/>
    <property type="evidence" value="ECO:0007669"/>
    <property type="project" value="TreeGrafter"/>
</dbReference>
<gene>
    <name evidence="2" type="ORF">AAP_06078</name>
</gene>
<keyword evidence="1" id="KW-1133">Transmembrane helix</keyword>
<dbReference type="PANTHER" id="PTHR35329">
    <property type="entry name" value="CHITIN SYNTHASE EXPORT CHAPERONE"/>
    <property type="match status" value="1"/>
</dbReference>
<dbReference type="AlphaFoldDB" id="A0A167V2P2"/>
<evidence type="ECO:0000313" key="3">
    <source>
        <dbReference type="Proteomes" id="UP000242877"/>
    </source>
</evidence>
<feature type="transmembrane region" description="Helical" evidence="1">
    <location>
        <begin position="47"/>
        <end position="67"/>
    </location>
</feature>
<dbReference type="InterPro" id="IPR022057">
    <property type="entry name" value="Chs7"/>
</dbReference>
<reference evidence="2 3" key="1">
    <citation type="journal article" date="2016" name="Genome Biol. Evol.">
        <title>Divergent and convergent evolution of fungal pathogenicity.</title>
        <authorList>
            <person name="Shang Y."/>
            <person name="Xiao G."/>
            <person name="Zheng P."/>
            <person name="Cen K."/>
            <person name="Zhan S."/>
            <person name="Wang C."/>
        </authorList>
    </citation>
    <scope>NUCLEOTIDE SEQUENCE [LARGE SCALE GENOMIC DNA]</scope>
    <source>
        <strain evidence="2 3">ARSEF 7405</strain>
    </source>
</reference>
<organism evidence="2 3">
    <name type="scientific">Ascosphaera apis ARSEF 7405</name>
    <dbReference type="NCBI Taxonomy" id="392613"/>
    <lineage>
        <taxon>Eukaryota</taxon>
        <taxon>Fungi</taxon>
        <taxon>Dikarya</taxon>
        <taxon>Ascomycota</taxon>
        <taxon>Pezizomycotina</taxon>
        <taxon>Eurotiomycetes</taxon>
        <taxon>Eurotiomycetidae</taxon>
        <taxon>Onygenales</taxon>
        <taxon>Ascosphaeraceae</taxon>
        <taxon>Ascosphaera</taxon>
    </lineage>
</organism>
<feature type="transmembrane region" description="Helical" evidence="1">
    <location>
        <begin position="155"/>
        <end position="176"/>
    </location>
</feature>
<dbReference type="PANTHER" id="PTHR35329:SF1">
    <property type="entry name" value="CHITIN SYNTHASE EXPORT CHAPERONE"/>
    <property type="match status" value="1"/>
</dbReference>
<feature type="transmembrane region" description="Helical" evidence="1">
    <location>
        <begin position="123"/>
        <end position="143"/>
    </location>
</feature>
<dbReference type="OrthoDB" id="5582162at2759"/>
<evidence type="ECO:0000313" key="2">
    <source>
        <dbReference type="EMBL" id="KZZ86958.1"/>
    </source>
</evidence>
<keyword evidence="1" id="KW-0812">Transmembrane</keyword>
<evidence type="ECO:0000256" key="1">
    <source>
        <dbReference type="SAM" id="Phobius"/>
    </source>
</evidence>
<keyword evidence="3" id="KW-1185">Reference proteome</keyword>
<dbReference type="Pfam" id="PF12271">
    <property type="entry name" value="Chs7"/>
    <property type="match status" value="1"/>
</dbReference>
<proteinExistence type="predicted"/>
<protein>
    <submittedName>
        <fullName evidence="2">Chitin synthase III catalytic subunit</fullName>
    </submittedName>
</protein>
<comment type="caution">
    <text evidence="2">The sequence shown here is derived from an EMBL/GenBank/DDBJ whole genome shotgun (WGS) entry which is preliminary data.</text>
</comment>
<dbReference type="GO" id="GO:0005789">
    <property type="term" value="C:endoplasmic reticulum membrane"/>
    <property type="evidence" value="ECO:0007669"/>
    <property type="project" value="TreeGrafter"/>
</dbReference>
<keyword evidence="1" id="KW-0472">Membrane</keyword>